<dbReference type="CDD" id="cd00564">
    <property type="entry name" value="TMP_TenI"/>
    <property type="match status" value="1"/>
</dbReference>
<protein>
    <recommendedName>
        <fullName evidence="1">Thiamine phosphate synthase/TenI domain-containing protein</fullName>
    </recommendedName>
</protein>
<name>A0A1E3VST8_9HYPH</name>
<dbReference type="InterPro" id="IPR013785">
    <property type="entry name" value="Aldolase_TIM"/>
</dbReference>
<organism evidence="2 3">
    <name type="scientific">Methyloceanibacter stevinii</name>
    <dbReference type="NCBI Taxonomy" id="1774970"/>
    <lineage>
        <taxon>Bacteria</taxon>
        <taxon>Pseudomonadati</taxon>
        <taxon>Pseudomonadota</taxon>
        <taxon>Alphaproteobacteria</taxon>
        <taxon>Hyphomicrobiales</taxon>
        <taxon>Hyphomicrobiaceae</taxon>
        <taxon>Methyloceanibacter</taxon>
    </lineage>
</organism>
<feature type="domain" description="Thiamine phosphate synthase/TenI" evidence="1">
    <location>
        <begin position="57"/>
        <end position="181"/>
    </location>
</feature>
<dbReference type="GO" id="GO:0009228">
    <property type="term" value="P:thiamine biosynthetic process"/>
    <property type="evidence" value="ECO:0007669"/>
    <property type="project" value="UniProtKB-KW"/>
</dbReference>
<evidence type="ECO:0000259" key="1">
    <source>
        <dbReference type="Pfam" id="PF02581"/>
    </source>
</evidence>
<sequence>MSKLKPRCRLYLQVAAPFTARQSEQLSQALSELSPACVLICGSGEPLDPAVLDGLIDKIQGAGAACLIESSITAAEDLGADGVHIAADEEIYAEARKTLGESANIGVACGLGRHEAMALAESGADYVAFAAPDADDFDALSDTVAWWSEIFVVPCVAWDIADVREAVALTERGVDFIAPPSSIWDGDDPLAVLREIDAAIGSIRREA</sequence>
<dbReference type="STRING" id="1774970.AUC70_15190"/>
<dbReference type="Proteomes" id="UP000094172">
    <property type="component" value="Unassembled WGS sequence"/>
</dbReference>
<comment type="caution">
    <text evidence="2">The sequence shown here is derived from an EMBL/GenBank/DDBJ whole genome shotgun (WGS) entry which is preliminary data.</text>
</comment>
<dbReference type="EMBL" id="LPWE01000004">
    <property type="protein sequence ID" value="ODR96600.1"/>
    <property type="molecule type" value="Genomic_DNA"/>
</dbReference>
<evidence type="ECO:0000313" key="2">
    <source>
        <dbReference type="EMBL" id="ODR96600.1"/>
    </source>
</evidence>
<accession>A0A1E3VST8</accession>
<dbReference type="AlphaFoldDB" id="A0A1E3VST8"/>
<dbReference type="InterPro" id="IPR022998">
    <property type="entry name" value="ThiamineP_synth_TenI"/>
</dbReference>
<evidence type="ECO:0000313" key="3">
    <source>
        <dbReference type="Proteomes" id="UP000094172"/>
    </source>
</evidence>
<proteinExistence type="predicted"/>
<reference evidence="2 3" key="1">
    <citation type="journal article" date="2016" name="Environ. Microbiol.">
        <title>New Methyloceanibacter diversity from North Sea sediments includes methanotroph containing solely the soluble methane monooxygenase.</title>
        <authorList>
            <person name="Vekeman B."/>
            <person name="Kerckhof F.M."/>
            <person name="Cremers G."/>
            <person name="de Vos P."/>
            <person name="Vandamme P."/>
            <person name="Boon N."/>
            <person name="Op den Camp H.J."/>
            <person name="Heylen K."/>
        </authorList>
    </citation>
    <scope>NUCLEOTIDE SEQUENCE [LARGE SCALE GENOMIC DNA]</scope>
    <source>
        <strain evidence="2 3">R-67176</strain>
    </source>
</reference>
<dbReference type="RefSeq" id="WP_069443558.1">
    <property type="nucleotide sequence ID" value="NZ_LPWE01000004.1"/>
</dbReference>
<dbReference type="SUPFAM" id="SSF51391">
    <property type="entry name" value="Thiamin phosphate synthase"/>
    <property type="match status" value="1"/>
</dbReference>
<dbReference type="Gene3D" id="3.20.20.70">
    <property type="entry name" value="Aldolase class I"/>
    <property type="match status" value="1"/>
</dbReference>
<dbReference type="InterPro" id="IPR036206">
    <property type="entry name" value="ThiamineP_synth_sf"/>
</dbReference>
<keyword evidence="3" id="KW-1185">Reference proteome</keyword>
<gene>
    <name evidence="2" type="ORF">AUC70_15190</name>
</gene>
<dbReference type="Pfam" id="PF02581">
    <property type="entry name" value="TMP-TENI"/>
    <property type="match status" value="1"/>
</dbReference>